<dbReference type="VEuPathDB" id="FungiDB:AeMF1_004140"/>
<dbReference type="EMBL" id="VJMJ01000032">
    <property type="protein sequence ID" value="KAF0741963.1"/>
    <property type="molecule type" value="Genomic_DNA"/>
</dbReference>
<accession>A0A6G0XNI6</accession>
<dbReference type="GO" id="GO:0004791">
    <property type="term" value="F:thioredoxin-disulfide reductase (NADPH) activity"/>
    <property type="evidence" value="ECO:0007669"/>
    <property type="project" value="TreeGrafter"/>
</dbReference>
<organism evidence="2 3">
    <name type="scientific">Aphanomyces euteiches</name>
    <dbReference type="NCBI Taxonomy" id="100861"/>
    <lineage>
        <taxon>Eukaryota</taxon>
        <taxon>Sar</taxon>
        <taxon>Stramenopiles</taxon>
        <taxon>Oomycota</taxon>
        <taxon>Saprolegniomycetes</taxon>
        <taxon>Saprolegniales</taxon>
        <taxon>Verrucalvaceae</taxon>
        <taxon>Aphanomyces</taxon>
    </lineage>
</organism>
<proteinExistence type="predicted"/>
<dbReference type="GO" id="GO:0005789">
    <property type="term" value="C:endoplasmic reticulum membrane"/>
    <property type="evidence" value="ECO:0007669"/>
    <property type="project" value="TreeGrafter"/>
</dbReference>
<reference evidence="2 3" key="1">
    <citation type="submission" date="2019-07" db="EMBL/GenBank/DDBJ databases">
        <title>Genomics analysis of Aphanomyces spp. identifies a new class of oomycete effector associated with host adaptation.</title>
        <authorList>
            <person name="Gaulin E."/>
        </authorList>
    </citation>
    <scope>NUCLEOTIDE SEQUENCE [LARGE SCALE GENOMIC DNA]</scope>
    <source>
        <strain evidence="2 3">ATCC 201684</strain>
    </source>
</reference>
<evidence type="ECO:0000313" key="2">
    <source>
        <dbReference type="EMBL" id="KAF0741963.1"/>
    </source>
</evidence>
<gene>
    <name evidence="2" type="ORF">Ae201684_002905</name>
</gene>
<keyword evidence="1" id="KW-0472">Membrane</keyword>
<dbReference type="GO" id="GO:0045454">
    <property type="term" value="P:cell redox homeostasis"/>
    <property type="evidence" value="ECO:0007669"/>
    <property type="project" value="TreeGrafter"/>
</dbReference>
<dbReference type="Proteomes" id="UP000481153">
    <property type="component" value="Unassembled WGS sequence"/>
</dbReference>
<dbReference type="AlphaFoldDB" id="A0A6G0XNI6"/>
<keyword evidence="1" id="KW-1133">Transmembrane helix</keyword>
<comment type="caution">
    <text evidence="2">The sequence shown here is derived from an EMBL/GenBank/DDBJ whole genome shotgun (WGS) entry which is preliminary data.</text>
</comment>
<sequence>MSTKKRSGKGQAAAAADAPKEEVNLRVEYDPESYLGVFQRIQQTVEKEFTNVKVTGGNYPLPPNKQKWVYFIYFIQALMGVLIMFGDEIAKALKLPIDESILEKVRENKFAGVPVVLMLSPVRQLISNTGACEVYLNEVLIYSTLKTKVTLTPPNVKQLLVSKGLKPVNP</sequence>
<protein>
    <submittedName>
        <fullName evidence="2">Uncharacterized protein</fullName>
    </submittedName>
</protein>
<feature type="transmembrane region" description="Helical" evidence="1">
    <location>
        <begin position="68"/>
        <end position="86"/>
    </location>
</feature>
<keyword evidence="1" id="KW-0812">Transmembrane</keyword>
<name>A0A6G0XNI6_9STRA</name>
<dbReference type="PANTHER" id="PTHR13544:SF0">
    <property type="entry name" value="THIOREDOXIN REDUCTASE-LIKE SELENOPROTEIN T"/>
    <property type="match status" value="1"/>
</dbReference>
<evidence type="ECO:0000256" key="1">
    <source>
        <dbReference type="SAM" id="Phobius"/>
    </source>
</evidence>
<evidence type="ECO:0000313" key="3">
    <source>
        <dbReference type="Proteomes" id="UP000481153"/>
    </source>
</evidence>
<dbReference type="PANTHER" id="PTHR13544">
    <property type="entry name" value="SELENOPROTEIN T"/>
    <property type="match status" value="1"/>
</dbReference>
<keyword evidence="3" id="KW-1185">Reference proteome</keyword>
<dbReference type="InterPro" id="IPR019389">
    <property type="entry name" value="Selenoprotein_T"/>
</dbReference>